<organism evidence="1 2">
    <name type="scientific">Diplogelasinospora grovesii</name>
    <dbReference type="NCBI Taxonomy" id="303347"/>
    <lineage>
        <taxon>Eukaryota</taxon>
        <taxon>Fungi</taxon>
        <taxon>Dikarya</taxon>
        <taxon>Ascomycota</taxon>
        <taxon>Pezizomycotina</taxon>
        <taxon>Sordariomycetes</taxon>
        <taxon>Sordariomycetidae</taxon>
        <taxon>Sordariales</taxon>
        <taxon>Diplogelasinosporaceae</taxon>
        <taxon>Diplogelasinospora</taxon>
    </lineage>
</organism>
<sequence>MAEIDNFITKWCLYHQQDDDTWEPDDNDNLSRLEALFEQFRDWRDYAKKQENDIRRLKDYIHAIEAGSGEHSQLSRGYDQLRVRASNLKYKLKEERKKWEEFNTERKRREDTSQSNVENALSFPGNGFRASIWMMGNRWLTQDDLVHENDELRGQIRALEIDLMKARPPRWGNTGQIFMDGARDQDLSVTDISPVASIKPSSDLLSITKICSISCEPTRQPVDRRTCTKCHTKWPSRNALMEHVYSNTCIPL</sequence>
<reference evidence="2" key="1">
    <citation type="journal article" date="2023" name="Mol. Phylogenet. Evol.">
        <title>Genome-scale phylogeny and comparative genomics of the fungal order Sordariales.</title>
        <authorList>
            <person name="Hensen N."/>
            <person name="Bonometti L."/>
            <person name="Westerberg I."/>
            <person name="Brannstrom I.O."/>
            <person name="Guillou S."/>
            <person name="Cros-Aarteil S."/>
            <person name="Calhoun S."/>
            <person name="Haridas S."/>
            <person name="Kuo A."/>
            <person name="Mondo S."/>
            <person name="Pangilinan J."/>
            <person name="Riley R."/>
            <person name="LaButti K."/>
            <person name="Andreopoulos B."/>
            <person name="Lipzen A."/>
            <person name="Chen C."/>
            <person name="Yan M."/>
            <person name="Daum C."/>
            <person name="Ng V."/>
            <person name="Clum A."/>
            <person name="Steindorff A."/>
            <person name="Ohm R.A."/>
            <person name="Martin F."/>
            <person name="Silar P."/>
            <person name="Natvig D.O."/>
            <person name="Lalanne C."/>
            <person name="Gautier V."/>
            <person name="Ament-Velasquez S.L."/>
            <person name="Kruys A."/>
            <person name="Hutchinson M.I."/>
            <person name="Powell A.J."/>
            <person name="Barry K."/>
            <person name="Miller A.N."/>
            <person name="Grigoriev I.V."/>
            <person name="Debuchy R."/>
            <person name="Gladieux P."/>
            <person name="Hiltunen Thoren M."/>
            <person name="Johannesson H."/>
        </authorList>
    </citation>
    <scope>NUCLEOTIDE SEQUENCE [LARGE SCALE GENOMIC DNA]</scope>
    <source>
        <strain evidence="2">CBS 340.73</strain>
    </source>
</reference>
<evidence type="ECO:0000313" key="1">
    <source>
        <dbReference type="EMBL" id="KAK3933554.1"/>
    </source>
</evidence>
<name>A0AAN6MV69_9PEZI</name>
<comment type="caution">
    <text evidence="1">The sequence shown here is derived from an EMBL/GenBank/DDBJ whole genome shotgun (WGS) entry which is preliminary data.</text>
</comment>
<dbReference type="Proteomes" id="UP001303473">
    <property type="component" value="Unassembled WGS sequence"/>
</dbReference>
<evidence type="ECO:0000313" key="2">
    <source>
        <dbReference type="Proteomes" id="UP001303473"/>
    </source>
</evidence>
<dbReference type="EMBL" id="MU854139">
    <property type="protein sequence ID" value="KAK3933554.1"/>
    <property type="molecule type" value="Genomic_DNA"/>
</dbReference>
<keyword evidence="2" id="KW-1185">Reference proteome</keyword>
<gene>
    <name evidence="1" type="ORF">QBC46DRAFT_359583</name>
</gene>
<dbReference type="AlphaFoldDB" id="A0AAN6MV69"/>
<accession>A0AAN6MV69</accession>
<proteinExistence type="predicted"/>
<protein>
    <submittedName>
        <fullName evidence="1">Uncharacterized protein</fullName>
    </submittedName>
</protein>